<keyword evidence="1" id="KW-0560">Oxidoreductase</keyword>
<dbReference type="EMBL" id="JAPDFL010000001">
    <property type="protein sequence ID" value="MCW1931413.1"/>
    <property type="molecule type" value="Genomic_DNA"/>
</dbReference>
<accession>A0ABT3GV37</accession>
<evidence type="ECO:0008006" key="4">
    <source>
        <dbReference type="Google" id="ProtNLM"/>
    </source>
</evidence>
<dbReference type="InterPro" id="IPR016162">
    <property type="entry name" value="Ald_DH_N"/>
</dbReference>
<dbReference type="InterPro" id="IPR016161">
    <property type="entry name" value="Ald_DH/histidinol_DH"/>
</dbReference>
<organism evidence="2 3">
    <name type="scientific">Pararhodobacter zhoushanensis</name>
    <dbReference type="NCBI Taxonomy" id="2479545"/>
    <lineage>
        <taxon>Bacteria</taxon>
        <taxon>Pseudomonadati</taxon>
        <taxon>Pseudomonadota</taxon>
        <taxon>Alphaproteobacteria</taxon>
        <taxon>Rhodobacterales</taxon>
        <taxon>Paracoccaceae</taxon>
        <taxon>Pararhodobacter</taxon>
    </lineage>
</organism>
<dbReference type="Gene3D" id="3.40.605.10">
    <property type="entry name" value="Aldehyde Dehydrogenase, Chain A, domain 1"/>
    <property type="match status" value="1"/>
</dbReference>
<evidence type="ECO:0000313" key="2">
    <source>
        <dbReference type="EMBL" id="MCW1931413.1"/>
    </source>
</evidence>
<dbReference type="RefSeq" id="WP_264504527.1">
    <property type="nucleotide sequence ID" value="NZ_JAPDFL010000001.1"/>
</dbReference>
<dbReference type="Proteomes" id="UP001208938">
    <property type="component" value="Unassembled WGS sequence"/>
</dbReference>
<dbReference type="SUPFAM" id="SSF53720">
    <property type="entry name" value="ALDH-like"/>
    <property type="match status" value="1"/>
</dbReference>
<proteinExistence type="predicted"/>
<protein>
    <recommendedName>
        <fullName evidence="4">Aldehyde dehydrogenase domain-containing protein</fullName>
    </recommendedName>
</protein>
<name>A0ABT3GV37_9RHOB</name>
<evidence type="ECO:0000256" key="1">
    <source>
        <dbReference type="ARBA" id="ARBA00023002"/>
    </source>
</evidence>
<sequence length="85" mass="8805">MTQDPTTPLRAALAQAPVQQFIDGDFRAPCGDGLIDIHDPATGALLSQASAGEAGDIDAAVMAARQAFDDGRWSGLPPHDGRICC</sequence>
<evidence type="ECO:0000313" key="3">
    <source>
        <dbReference type="Proteomes" id="UP001208938"/>
    </source>
</evidence>
<gene>
    <name evidence="2" type="ORF">OKW52_03825</name>
</gene>
<keyword evidence="3" id="KW-1185">Reference proteome</keyword>
<comment type="caution">
    <text evidence="2">The sequence shown here is derived from an EMBL/GenBank/DDBJ whole genome shotgun (WGS) entry which is preliminary data.</text>
</comment>
<reference evidence="2 3" key="1">
    <citation type="submission" date="2022-10" db="EMBL/GenBank/DDBJ databases">
        <title>Pararhodobacter sp. nov., isolated from marine algae.</title>
        <authorList>
            <person name="Choi B.J."/>
            <person name="Kim J.M."/>
            <person name="Lee J.K."/>
            <person name="Choi D.G."/>
            <person name="Jeon C.O."/>
        </authorList>
    </citation>
    <scope>NUCLEOTIDE SEQUENCE [LARGE SCALE GENOMIC DNA]</scope>
    <source>
        <strain evidence="2 3">ZQ420</strain>
    </source>
</reference>